<name>A0A160TDJ7_9ZZZZ</name>
<protein>
    <submittedName>
        <fullName evidence="2">Mobile element protein</fullName>
    </submittedName>
</protein>
<organism evidence="2">
    <name type="scientific">hydrothermal vent metagenome</name>
    <dbReference type="NCBI Taxonomy" id="652676"/>
    <lineage>
        <taxon>unclassified sequences</taxon>
        <taxon>metagenomes</taxon>
        <taxon>ecological metagenomes</taxon>
    </lineage>
</organism>
<evidence type="ECO:0000259" key="1">
    <source>
        <dbReference type="Pfam" id="PF13817"/>
    </source>
</evidence>
<dbReference type="AlphaFoldDB" id="A0A160TDJ7"/>
<evidence type="ECO:0000313" key="2">
    <source>
        <dbReference type="EMBL" id="CUS42600.1"/>
    </source>
</evidence>
<sequence>MHSTRTFAIGRKNWLFSDSQRGVKASAILYGIIETAKIEPYAYLRSVLTRLPHYEKLGDIEKLLPENIELEAI</sequence>
<dbReference type="EMBL" id="CZQC01000067">
    <property type="protein sequence ID" value="CUS42600.1"/>
    <property type="molecule type" value="Genomic_DNA"/>
</dbReference>
<proteinExistence type="predicted"/>
<dbReference type="InterPro" id="IPR039552">
    <property type="entry name" value="IS66_C"/>
</dbReference>
<feature type="domain" description="Transposase IS66 C-terminal" evidence="1">
    <location>
        <begin position="32"/>
        <end position="65"/>
    </location>
</feature>
<reference evidence="2" key="1">
    <citation type="submission" date="2015-10" db="EMBL/GenBank/DDBJ databases">
        <authorList>
            <person name="Gilbert D.G."/>
        </authorList>
    </citation>
    <scope>NUCLEOTIDE SEQUENCE</scope>
</reference>
<gene>
    <name evidence="2" type="ORF">MGWOODY_Tha1923</name>
</gene>
<dbReference type="Pfam" id="PF13817">
    <property type="entry name" value="DDE_Tnp_IS66_C"/>
    <property type="match status" value="1"/>
</dbReference>
<accession>A0A160TDJ7</accession>